<keyword evidence="18" id="KW-1185">Reference proteome</keyword>
<name>A0A0D2D1C8_9EURO</name>
<dbReference type="GeneID" id="27344550"/>
<dbReference type="RefSeq" id="XP_016249760.1">
    <property type="nucleotide sequence ID" value="XM_016392241.1"/>
</dbReference>
<keyword evidence="4" id="KW-0119">Carbohydrate metabolism</keyword>
<dbReference type="Gene3D" id="3.40.50.1820">
    <property type="entry name" value="alpha/beta hydrolase"/>
    <property type="match status" value="1"/>
</dbReference>
<dbReference type="Pfam" id="PF07519">
    <property type="entry name" value="Tannase"/>
    <property type="match status" value="1"/>
</dbReference>
<organism evidence="17 18">
    <name type="scientific">Cladophialophora immunda</name>
    <dbReference type="NCBI Taxonomy" id="569365"/>
    <lineage>
        <taxon>Eukaryota</taxon>
        <taxon>Fungi</taxon>
        <taxon>Dikarya</taxon>
        <taxon>Ascomycota</taxon>
        <taxon>Pezizomycotina</taxon>
        <taxon>Eurotiomycetes</taxon>
        <taxon>Chaetothyriomycetidae</taxon>
        <taxon>Chaetothyriales</taxon>
        <taxon>Herpotrichiellaceae</taxon>
        <taxon>Cladophialophora</taxon>
    </lineage>
</organism>
<evidence type="ECO:0000256" key="8">
    <source>
        <dbReference type="ARBA" id="ARBA00022801"/>
    </source>
</evidence>
<dbReference type="Gene3D" id="1.20.1250.20">
    <property type="entry name" value="MFS general substrate transporter like domains"/>
    <property type="match status" value="1"/>
</dbReference>
<comment type="catalytic activity">
    <reaction evidence="13">
        <text>feruloyl-polysaccharide + H2O = ferulate + polysaccharide.</text>
        <dbReference type="EC" id="3.1.1.73"/>
    </reaction>
</comment>
<dbReference type="InterPro" id="IPR029058">
    <property type="entry name" value="AB_hydrolase_fold"/>
</dbReference>
<evidence type="ECO:0000259" key="16">
    <source>
        <dbReference type="PROSITE" id="PS50850"/>
    </source>
</evidence>
<keyword evidence="10 15" id="KW-1133">Transmembrane helix</keyword>
<keyword evidence="6" id="KW-0479">Metal-binding</keyword>
<gene>
    <name evidence="17" type="ORF">PV07_05356</name>
</gene>
<feature type="transmembrane region" description="Helical" evidence="15">
    <location>
        <begin position="649"/>
        <end position="669"/>
    </location>
</feature>
<dbReference type="InterPro" id="IPR005829">
    <property type="entry name" value="Sugar_transporter_CS"/>
</dbReference>
<evidence type="ECO:0000313" key="18">
    <source>
        <dbReference type="Proteomes" id="UP000054466"/>
    </source>
</evidence>
<keyword evidence="5 15" id="KW-0812">Transmembrane</keyword>
<feature type="transmembrane region" description="Helical" evidence="15">
    <location>
        <begin position="769"/>
        <end position="786"/>
    </location>
</feature>
<feature type="transmembrane region" description="Helical" evidence="15">
    <location>
        <begin position="591"/>
        <end position="609"/>
    </location>
</feature>
<evidence type="ECO:0000256" key="11">
    <source>
        <dbReference type="ARBA" id="ARBA00023136"/>
    </source>
</evidence>
<dbReference type="AlphaFoldDB" id="A0A0D2D1C8"/>
<dbReference type="SUPFAM" id="SSF53474">
    <property type="entry name" value="alpha/beta-Hydrolases"/>
    <property type="match status" value="1"/>
</dbReference>
<feature type="transmembrane region" description="Helical" evidence="15">
    <location>
        <begin position="870"/>
        <end position="894"/>
    </location>
</feature>
<dbReference type="GO" id="GO:0016020">
    <property type="term" value="C:membrane"/>
    <property type="evidence" value="ECO:0007669"/>
    <property type="project" value="UniProtKB-SubCell"/>
</dbReference>
<evidence type="ECO:0000256" key="1">
    <source>
        <dbReference type="ARBA" id="ARBA00004141"/>
    </source>
</evidence>
<keyword evidence="4" id="KW-0624">Polysaccharide degradation</keyword>
<keyword evidence="7 14" id="KW-0732">Signal</keyword>
<evidence type="ECO:0000256" key="6">
    <source>
        <dbReference type="ARBA" id="ARBA00022723"/>
    </source>
</evidence>
<proteinExistence type="inferred from homology"/>
<dbReference type="OrthoDB" id="3039123at2759"/>
<dbReference type="GO" id="GO:0030600">
    <property type="term" value="F:feruloyl esterase activity"/>
    <property type="evidence" value="ECO:0007669"/>
    <property type="project" value="UniProtKB-EC"/>
</dbReference>
<comment type="subcellular location">
    <subcellularLocation>
        <location evidence="1">Membrane</location>
        <topology evidence="1">Multi-pass membrane protein</topology>
    </subcellularLocation>
</comment>
<evidence type="ECO:0000256" key="14">
    <source>
        <dbReference type="RuleBase" id="RU361238"/>
    </source>
</evidence>
<dbReference type="PANTHER" id="PTHR33938:SF15">
    <property type="entry name" value="FERULOYL ESTERASE B-RELATED"/>
    <property type="match status" value="1"/>
</dbReference>
<dbReference type="InterPro" id="IPR036259">
    <property type="entry name" value="MFS_trans_sf"/>
</dbReference>
<dbReference type="GO" id="GO:0046872">
    <property type="term" value="F:metal ion binding"/>
    <property type="evidence" value="ECO:0007669"/>
    <property type="project" value="UniProtKB-KW"/>
</dbReference>
<keyword evidence="12" id="KW-1015">Disulfide bond</keyword>
<feature type="transmembrane region" description="Helical" evidence="15">
    <location>
        <begin position="681"/>
        <end position="702"/>
    </location>
</feature>
<evidence type="ECO:0000256" key="5">
    <source>
        <dbReference type="ARBA" id="ARBA00022692"/>
    </source>
</evidence>
<feature type="transmembrane region" description="Helical" evidence="15">
    <location>
        <begin position="838"/>
        <end position="858"/>
    </location>
</feature>
<keyword evidence="3" id="KW-0719">Serine esterase</keyword>
<dbReference type="PROSITE" id="PS00216">
    <property type="entry name" value="SUGAR_TRANSPORT_1"/>
    <property type="match status" value="2"/>
</dbReference>
<dbReference type="PANTHER" id="PTHR33938">
    <property type="entry name" value="FERULOYL ESTERASE B-RELATED"/>
    <property type="match status" value="1"/>
</dbReference>
<evidence type="ECO:0000256" key="2">
    <source>
        <dbReference type="ARBA" id="ARBA00006249"/>
    </source>
</evidence>
<feature type="transmembrane region" description="Helical" evidence="15">
    <location>
        <begin position="615"/>
        <end position="637"/>
    </location>
</feature>
<keyword evidence="11 15" id="KW-0472">Membrane</keyword>
<dbReference type="InterPro" id="IPR011118">
    <property type="entry name" value="Tannase/feruloyl_esterase"/>
</dbReference>
<evidence type="ECO:0000256" key="15">
    <source>
        <dbReference type="SAM" id="Phobius"/>
    </source>
</evidence>
<evidence type="ECO:0000256" key="4">
    <source>
        <dbReference type="ARBA" id="ARBA00022651"/>
    </source>
</evidence>
<dbReference type="Proteomes" id="UP000054466">
    <property type="component" value="Unassembled WGS sequence"/>
</dbReference>
<protein>
    <recommendedName>
        <fullName evidence="14">Carboxylic ester hydrolase</fullName>
        <ecNumber evidence="14">3.1.1.-</ecNumber>
    </recommendedName>
</protein>
<evidence type="ECO:0000256" key="12">
    <source>
        <dbReference type="ARBA" id="ARBA00023157"/>
    </source>
</evidence>
<keyword evidence="4" id="KW-0858">Xylan degradation</keyword>
<accession>A0A0D2D1C8</accession>
<dbReference type="Pfam" id="PF00083">
    <property type="entry name" value="Sugar_tr"/>
    <property type="match status" value="1"/>
</dbReference>
<keyword evidence="8 14" id="KW-0378">Hydrolase</keyword>
<feature type="signal peptide" evidence="14">
    <location>
        <begin position="1"/>
        <end position="21"/>
    </location>
</feature>
<dbReference type="VEuPathDB" id="FungiDB:PV07_05356"/>
<evidence type="ECO:0000256" key="3">
    <source>
        <dbReference type="ARBA" id="ARBA00022487"/>
    </source>
</evidence>
<evidence type="ECO:0000256" key="10">
    <source>
        <dbReference type="ARBA" id="ARBA00022989"/>
    </source>
</evidence>
<dbReference type="EMBL" id="KN847042">
    <property type="protein sequence ID" value="KIW29544.1"/>
    <property type="molecule type" value="Genomic_DNA"/>
</dbReference>
<feature type="transmembrane region" description="Helical" evidence="15">
    <location>
        <begin position="931"/>
        <end position="954"/>
    </location>
</feature>
<keyword evidence="9" id="KW-0106">Calcium</keyword>
<feature type="transmembrane region" description="Helical" evidence="15">
    <location>
        <begin position="516"/>
        <end position="536"/>
    </location>
</feature>
<dbReference type="GO" id="GO:0045493">
    <property type="term" value="P:xylan catabolic process"/>
    <property type="evidence" value="ECO:0007669"/>
    <property type="project" value="UniProtKB-KW"/>
</dbReference>
<evidence type="ECO:0000256" key="9">
    <source>
        <dbReference type="ARBA" id="ARBA00022837"/>
    </source>
</evidence>
<comment type="similarity">
    <text evidence="2 14">Belongs to the tannase family.</text>
</comment>
<evidence type="ECO:0000313" key="17">
    <source>
        <dbReference type="EMBL" id="KIW29544.1"/>
    </source>
</evidence>
<dbReference type="InterPro" id="IPR020846">
    <property type="entry name" value="MFS_dom"/>
</dbReference>
<feature type="transmembrane region" description="Helical" evidence="15">
    <location>
        <begin position="906"/>
        <end position="925"/>
    </location>
</feature>
<feature type="domain" description="Major facilitator superfamily (MFS) profile" evidence="16">
    <location>
        <begin position="514"/>
        <end position="958"/>
    </location>
</feature>
<dbReference type="InterPro" id="IPR005828">
    <property type="entry name" value="MFS_sugar_transport-like"/>
</dbReference>
<evidence type="ECO:0000256" key="7">
    <source>
        <dbReference type="ARBA" id="ARBA00022729"/>
    </source>
</evidence>
<feature type="transmembrane region" description="Helical" evidence="15">
    <location>
        <begin position="806"/>
        <end position="826"/>
    </location>
</feature>
<evidence type="ECO:0000256" key="13">
    <source>
        <dbReference type="ARBA" id="ARBA00034075"/>
    </source>
</evidence>
<dbReference type="EC" id="3.1.1.-" evidence="14"/>
<dbReference type="SUPFAM" id="SSF103473">
    <property type="entry name" value="MFS general substrate transporter"/>
    <property type="match status" value="1"/>
</dbReference>
<reference evidence="17 18" key="1">
    <citation type="submission" date="2015-01" db="EMBL/GenBank/DDBJ databases">
        <title>The Genome Sequence of Cladophialophora immunda CBS83496.</title>
        <authorList>
            <consortium name="The Broad Institute Genomics Platform"/>
            <person name="Cuomo C."/>
            <person name="de Hoog S."/>
            <person name="Gorbushina A."/>
            <person name="Stielow B."/>
            <person name="Teixiera M."/>
            <person name="Abouelleil A."/>
            <person name="Chapman S.B."/>
            <person name="Priest M."/>
            <person name="Young S.K."/>
            <person name="Wortman J."/>
            <person name="Nusbaum C."/>
            <person name="Birren B."/>
        </authorList>
    </citation>
    <scope>NUCLEOTIDE SEQUENCE [LARGE SCALE GENOMIC DNA]</scope>
    <source>
        <strain evidence="17 18">CBS 83496</strain>
    </source>
</reference>
<feature type="chain" id="PRO_5005112450" description="Carboxylic ester hydrolase" evidence="14">
    <location>
        <begin position="22"/>
        <end position="1013"/>
    </location>
</feature>
<sequence length="1013" mass="109876">MFRAFKTLSLLSIHIAQYCVAQQVSCTDLTSQAGDSSSLAITNATEVAPQTLSFALFGPYTNEVPLCRVQGNVRYGLNKSEGIELWLPPSSLWNGRYLVVGTGGFGGIIDYGTMLQQVNAGYAVAGGDSGHLFSANGNGISMPGQSIPFLQDPDETTEWIHNSVASMTPPTRSLTKIFYGRSPSHSYYAGCSTGGAQGFALAQYHPELFDGIFAGSPGNWYSHLTLSFLWNYLHAQKAFLDQATLNFITNSTLKKCDSLDGLEDGVIGDPLNCRFNISEIACAAGQARNNSKGIQCVTSAEVATYQAIRAGPSEAGTGRKVYPGFDFGSESSWLLQEAELALNFTIPILQNAVFKNLSYEYISFSFTPAELETVDSRVSPLIDSISPDLRAYKNRGKLLVTQGWADAYNAATWPIEHFEQTSAFLSSNGIAAGNASDFYRLFMIPGYGHCGPASAYPQVPGTVDTLGTLVSWVEKGIAPVEIKSTGPADGTNRTRKLCAWPRTAKPIHWKNFVTCLFIAFGLFTYGYFTGIIASTLTKPNFLLYMGLVDGDGNPTPSSTGLVGATTGVYQAGGLIGTLAAGLLMDAYGRKMAFLILSVIGVIAQGILAASQNIGMFIAFRFFTGFVGYSMVVLPAVYTSELAPSHLRGFLTGLCGIWCAFGFAVSTYFGTAFYHTGAIVQWRVPLALGVLCPMIQVVGGMFLPETPRYLLAKGKDAAALAVTLKQHAIGGGEDFARAEFLQMQKQMELDQRLDASWISFITKAAVRKRGVIVIIMSFLGQSSGNLVVNNYGGILYTRLGYAVYDQLSFQCGYITTATVCSVVGSLLVDKIGRRKLMMIGLSGCALSLTLETIIVAVYADAGTNKAALGVGVAALWLFQGSYCLSVDICCFVISAELFPNHLRAKGATISFCSSVLTNLVFLQAAPTAFANIGWKFFLVFIAITIVGIVWIYFVLPEAREFQWKRWRTSFRWVMKLPSTQRISRSTMSTTRLKSTCTTRRLPRTMSRKYTERKK</sequence>
<dbReference type="GO" id="GO:0022857">
    <property type="term" value="F:transmembrane transporter activity"/>
    <property type="evidence" value="ECO:0007669"/>
    <property type="project" value="InterPro"/>
</dbReference>
<dbReference type="PROSITE" id="PS50850">
    <property type="entry name" value="MFS"/>
    <property type="match status" value="1"/>
</dbReference>
<dbReference type="HOGENOM" id="CLU_297350_0_0_1"/>